<feature type="domain" description="TonB-dependent receptor plug" evidence="12">
    <location>
        <begin position="141"/>
        <end position="266"/>
    </location>
</feature>
<dbReference type="RefSeq" id="WP_044163557.1">
    <property type="nucleotide sequence ID" value="NZ_JACIER010000007.1"/>
</dbReference>
<evidence type="ECO:0000256" key="8">
    <source>
        <dbReference type="PROSITE-ProRule" id="PRU01360"/>
    </source>
</evidence>
<evidence type="ECO:0000256" key="1">
    <source>
        <dbReference type="ARBA" id="ARBA00004571"/>
    </source>
</evidence>
<comment type="caution">
    <text evidence="13">The sequence shown here is derived from an EMBL/GenBank/DDBJ whole genome shotgun (WGS) entry which is preliminary data.</text>
</comment>
<dbReference type="InterPro" id="IPR037066">
    <property type="entry name" value="Plug_dom_sf"/>
</dbReference>
<keyword evidence="5 9" id="KW-0798">TonB box</keyword>
<dbReference type="InterPro" id="IPR023996">
    <property type="entry name" value="TonB-dep_OMP_SusC/RagA"/>
</dbReference>
<protein>
    <submittedName>
        <fullName evidence="13">TonB-linked SusC/RagA family outer membrane protein</fullName>
    </submittedName>
</protein>
<comment type="similarity">
    <text evidence="8 9">Belongs to the TonB-dependent receptor family.</text>
</comment>
<feature type="signal peptide" evidence="10">
    <location>
        <begin position="1"/>
        <end position="31"/>
    </location>
</feature>
<dbReference type="Gene3D" id="2.170.130.10">
    <property type="entry name" value="TonB-dependent receptor, plug domain"/>
    <property type="match status" value="1"/>
</dbReference>
<dbReference type="Pfam" id="PF00593">
    <property type="entry name" value="TonB_dep_Rec_b-barrel"/>
    <property type="match status" value="1"/>
</dbReference>
<gene>
    <name evidence="13" type="ORF">GGR06_002048</name>
</gene>
<dbReference type="Gene3D" id="2.40.170.20">
    <property type="entry name" value="TonB-dependent receptor, beta-barrel domain"/>
    <property type="match status" value="1"/>
</dbReference>
<dbReference type="GO" id="GO:0009279">
    <property type="term" value="C:cell outer membrane"/>
    <property type="evidence" value="ECO:0007669"/>
    <property type="project" value="UniProtKB-SubCell"/>
</dbReference>
<dbReference type="AlphaFoldDB" id="A0A840CW03"/>
<keyword evidence="14" id="KW-1185">Reference proteome</keyword>
<sequence>MKSYKQTCRLMTAAVKLIVLVSLCAAPFALSAQVTATMIRGVVKAASDKTPLPGIHVLYMNKDGRVVGNAVTDIDGNYSLRTETRAGDKIVFSFVGMKKKTIPMRDGITTINALLEDDTLIDEVVVTAKRQSNNGFMNINERDLTTAVSRISMDEIADGLAGASVDDVLQGQIAGLDITASSGNPGSGMSMRIRGTTSINGSSQPMIVVDGFPYETEISADFDFATADEEEYSQLLNISPADIKEIAVLKDAAATALYGSKAANGVLLITTKRGSVVTKPRVAYSFKANITERPEGVPTLSGSEYTTMIQEGLMNAGRYYDPTSQPEFAYDVNQPYYFYNYGQNTDWFRAVTRAGFSHEHNVSISGGGEKAQYRASVGYYNWSGTTIGTSLDRITARLNVDYNISRQLKFQASMAYVRTDNDKNYISYLSSSADVSGMAFNRMPNMSIYEYNEIGQLTGGYFSPLTSPQGYWNSNSNSSSQIYNPVAMAENGSYSILSNRITSNLSLIWTPISWLRYQLDVSFDVMNDKKKAFLPQTATGRLWNEIAVNKSDDVDSEAFTMYTMNKVLFMPNLGKNHNFQGMLALTTNDKRSYSYKATSGNSASPFLQDPSIPSRVAGNSYLGINSGNSQNRTVGLLANVQYSLLDRYILGASARYDGSSRFGKDERWGMFPSISFRWRVSGEPFMKWSEKWLDELSLRTSYGVNGNQPKYDYGYVSLYNLYDYSYLGESGSYPSSLELNELRWERSTQWNFGVNFAAFSNRLNIDFEVYNKHTTDLFFYNLTIPSSTGFSNVNMNVGTMDNKGFELSVKTVPFRTKDWRVMFNFNIARNNNYIREISDYYPMESGVSTSNGSYIRRFEINQSLGSIYGYRYKGVYLNSDQTIARDKNGNKIYSYDSYGNPVPVRMRFSYPSIGYEFQAGDAMYEDINNDGNIDYKDIVYLGNASPILTGGFGPGVSWKQISLQTFFNFRYGNKIINSTKMNLENMRGYNNQSKAVLKRWRHSYEDEASAPSGLLPRALIGVGYNYLGSDRFVEDGSFLRFKSLTLKYTFKKEQLKKTFLSDCSVYLTLNNLYIWTNYTGQDPEVSVGSDPFKMGYDNGLVPKSFNAMLGLNVSF</sequence>
<evidence type="ECO:0000256" key="5">
    <source>
        <dbReference type="ARBA" id="ARBA00023077"/>
    </source>
</evidence>
<dbReference type="InterPro" id="IPR018247">
    <property type="entry name" value="EF_Hand_1_Ca_BS"/>
</dbReference>
<evidence type="ECO:0000256" key="6">
    <source>
        <dbReference type="ARBA" id="ARBA00023136"/>
    </source>
</evidence>
<organism evidence="13 14">
    <name type="scientific">Bacteroides reticulotermitis</name>
    <dbReference type="NCBI Taxonomy" id="1133319"/>
    <lineage>
        <taxon>Bacteria</taxon>
        <taxon>Pseudomonadati</taxon>
        <taxon>Bacteroidota</taxon>
        <taxon>Bacteroidia</taxon>
        <taxon>Bacteroidales</taxon>
        <taxon>Bacteroidaceae</taxon>
        <taxon>Bacteroides</taxon>
    </lineage>
</organism>
<dbReference type="InterPro" id="IPR000531">
    <property type="entry name" value="Beta-barrel_TonB"/>
</dbReference>
<keyword evidence="6 8" id="KW-0472">Membrane</keyword>
<dbReference type="PROSITE" id="PS00018">
    <property type="entry name" value="EF_HAND_1"/>
    <property type="match status" value="1"/>
</dbReference>
<evidence type="ECO:0000256" key="2">
    <source>
        <dbReference type="ARBA" id="ARBA00022448"/>
    </source>
</evidence>
<name>A0A840CW03_9BACE</name>
<evidence type="ECO:0000259" key="12">
    <source>
        <dbReference type="Pfam" id="PF07715"/>
    </source>
</evidence>
<dbReference type="SUPFAM" id="SSF56935">
    <property type="entry name" value="Porins"/>
    <property type="match status" value="1"/>
</dbReference>
<accession>A0A840CW03</accession>
<evidence type="ECO:0000256" key="10">
    <source>
        <dbReference type="SAM" id="SignalP"/>
    </source>
</evidence>
<feature type="chain" id="PRO_5032750023" evidence="10">
    <location>
        <begin position="32"/>
        <end position="1115"/>
    </location>
</feature>
<keyword evidence="3 8" id="KW-1134">Transmembrane beta strand</keyword>
<reference evidence="13" key="1">
    <citation type="submission" date="2020-08" db="EMBL/GenBank/DDBJ databases">
        <title>Genomic Encyclopedia of Type Strains, Phase IV (KMG-IV): sequencing the most valuable type-strain genomes for metagenomic binning, comparative biology and taxonomic classification.</title>
        <authorList>
            <person name="Goeker M."/>
        </authorList>
    </citation>
    <scope>NUCLEOTIDE SEQUENCE [LARGE SCALE GENOMIC DNA]</scope>
    <source>
        <strain evidence="13">DSM 105720</strain>
    </source>
</reference>
<dbReference type="NCBIfam" id="TIGR04056">
    <property type="entry name" value="OMP_RagA_SusC"/>
    <property type="match status" value="1"/>
</dbReference>
<dbReference type="EMBL" id="JACIER010000007">
    <property type="protein sequence ID" value="MBB4044257.1"/>
    <property type="molecule type" value="Genomic_DNA"/>
</dbReference>
<dbReference type="InterPro" id="IPR036942">
    <property type="entry name" value="Beta-barrel_TonB_sf"/>
</dbReference>
<dbReference type="InterPro" id="IPR012910">
    <property type="entry name" value="Plug_dom"/>
</dbReference>
<keyword evidence="4 8" id="KW-0812">Transmembrane</keyword>
<keyword evidence="10" id="KW-0732">Signal</keyword>
<dbReference type="Pfam" id="PF13715">
    <property type="entry name" value="CarbopepD_reg_2"/>
    <property type="match status" value="1"/>
</dbReference>
<dbReference type="Proteomes" id="UP000560658">
    <property type="component" value="Unassembled WGS sequence"/>
</dbReference>
<proteinExistence type="inferred from homology"/>
<evidence type="ECO:0000259" key="11">
    <source>
        <dbReference type="Pfam" id="PF00593"/>
    </source>
</evidence>
<evidence type="ECO:0000313" key="14">
    <source>
        <dbReference type="Proteomes" id="UP000560658"/>
    </source>
</evidence>
<dbReference type="PROSITE" id="PS52016">
    <property type="entry name" value="TONB_DEPENDENT_REC_3"/>
    <property type="match status" value="1"/>
</dbReference>
<evidence type="ECO:0000256" key="3">
    <source>
        <dbReference type="ARBA" id="ARBA00022452"/>
    </source>
</evidence>
<evidence type="ECO:0000313" key="13">
    <source>
        <dbReference type="EMBL" id="MBB4044257.1"/>
    </source>
</evidence>
<evidence type="ECO:0000256" key="9">
    <source>
        <dbReference type="RuleBase" id="RU003357"/>
    </source>
</evidence>
<dbReference type="Pfam" id="PF07715">
    <property type="entry name" value="Plug"/>
    <property type="match status" value="1"/>
</dbReference>
<evidence type="ECO:0000256" key="4">
    <source>
        <dbReference type="ARBA" id="ARBA00022692"/>
    </source>
</evidence>
<dbReference type="InterPro" id="IPR023997">
    <property type="entry name" value="TonB-dep_OMP_SusC/RagA_CS"/>
</dbReference>
<comment type="subcellular location">
    <subcellularLocation>
        <location evidence="1 8">Cell outer membrane</location>
        <topology evidence="1 8">Multi-pass membrane protein</topology>
    </subcellularLocation>
</comment>
<dbReference type="InterPro" id="IPR008969">
    <property type="entry name" value="CarboxyPept-like_regulatory"/>
</dbReference>
<keyword evidence="7 8" id="KW-0998">Cell outer membrane</keyword>
<keyword evidence="2 8" id="KW-0813">Transport</keyword>
<feature type="domain" description="TonB-dependent receptor-like beta-barrel" evidence="11">
    <location>
        <begin position="466"/>
        <end position="882"/>
    </location>
</feature>
<dbReference type="SUPFAM" id="SSF49464">
    <property type="entry name" value="Carboxypeptidase regulatory domain-like"/>
    <property type="match status" value="1"/>
</dbReference>
<evidence type="ECO:0000256" key="7">
    <source>
        <dbReference type="ARBA" id="ARBA00023237"/>
    </source>
</evidence>
<dbReference type="InterPro" id="IPR039426">
    <property type="entry name" value="TonB-dep_rcpt-like"/>
</dbReference>
<dbReference type="NCBIfam" id="TIGR04057">
    <property type="entry name" value="SusC_RagA_signa"/>
    <property type="match status" value="1"/>
</dbReference>